<comment type="caution">
    <text evidence="6">The sequence shown here is derived from an EMBL/GenBank/DDBJ whole genome shotgun (WGS) entry which is preliminary data.</text>
</comment>
<dbReference type="PANTHER" id="PTHR43595">
    <property type="entry name" value="37S RIBOSOMAL PROTEIN S26, MITOCHONDRIAL"/>
    <property type="match status" value="1"/>
</dbReference>
<evidence type="ECO:0000256" key="2">
    <source>
        <dbReference type="ARBA" id="ARBA00012682"/>
    </source>
</evidence>
<dbReference type="GO" id="GO:0046872">
    <property type="term" value="F:metal ion binding"/>
    <property type="evidence" value="ECO:0007669"/>
    <property type="project" value="UniProtKB-KW"/>
</dbReference>
<dbReference type="OrthoDB" id="239262at2759"/>
<dbReference type="InterPro" id="IPR036314">
    <property type="entry name" value="SOD_C_sf"/>
</dbReference>
<reference evidence="6 7" key="1">
    <citation type="journal article" date="2018" name="PLoS ONE">
        <title>The draft genome of Kipferlia bialata reveals reductive genome evolution in fornicate parasites.</title>
        <authorList>
            <person name="Tanifuji G."/>
            <person name="Takabayashi S."/>
            <person name="Kume K."/>
            <person name="Takagi M."/>
            <person name="Nakayama T."/>
            <person name="Kamikawa R."/>
            <person name="Inagaki Y."/>
            <person name="Hashimoto T."/>
        </authorList>
    </citation>
    <scope>NUCLEOTIDE SEQUENCE [LARGE SCALE GENOMIC DNA]</scope>
    <source>
        <strain evidence="6">NY0173</strain>
    </source>
</reference>
<keyword evidence="3" id="KW-0479">Metal-binding</keyword>
<dbReference type="AlphaFoldDB" id="A0A9K3CPA6"/>
<dbReference type="PROSITE" id="PS00088">
    <property type="entry name" value="SOD_MN"/>
    <property type="match status" value="1"/>
</dbReference>
<dbReference type="InterPro" id="IPR001189">
    <property type="entry name" value="Mn/Fe_SOD"/>
</dbReference>
<keyword evidence="7" id="KW-1185">Reference proteome</keyword>
<dbReference type="InterPro" id="IPR019833">
    <property type="entry name" value="Mn/Fe_SOD_BS"/>
</dbReference>
<organism evidence="6 7">
    <name type="scientific">Kipferlia bialata</name>
    <dbReference type="NCBI Taxonomy" id="797122"/>
    <lineage>
        <taxon>Eukaryota</taxon>
        <taxon>Metamonada</taxon>
        <taxon>Carpediemonas-like organisms</taxon>
        <taxon>Kipferlia</taxon>
    </lineage>
</organism>
<evidence type="ECO:0000256" key="3">
    <source>
        <dbReference type="ARBA" id="ARBA00022723"/>
    </source>
</evidence>
<evidence type="ECO:0000259" key="5">
    <source>
        <dbReference type="Pfam" id="PF02777"/>
    </source>
</evidence>
<proteinExistence type="inferred from homology"/>
<evidence type="ECO:0000256" key="1">
    <source>
        <dbReference type="ARBA" id="ARBA00008714"/>
    </source>
</evidence>
<dbReference type="Proteomes" id="UP000265618">
    <property type="component" value="Unassembled WGS sequence"/>
</dbReference>
<feature type="domain" description="Manganese/iron superoxide dismutase C-terminal" evidence="5">
    <location>
        <begin position="5"/>
        <end position="77"/>
    </location>
</feature>
<evidence type="ECO:0000313" key="6">
    <source>
        <dbReference type="EMBL" id="GIQ79793.1"/>
    </source>
</evidence>
<dbReference type="Gene3D" id="3.55.40.20">
    <property type="entry name" value="Iron/manganese superoxide dismutase, C-terminal domain"/>
    <property type="match status" value="1"/>
</dbReference>
<dbReference type="EC" id="1.15.1.1" evidence="2"/>
<dbReference type="GO" id="GO:0005737">
    <property type="term" value="C:cytoplasm"/>
    <property type="evidence" value="ECO:0007669"/>
    <property type="project" value="TreeGrafter"/>
</dbReference>
<gene>
    <name evidence="6" type="ORF">KIPB_000492</name>
</gene>
<keyword evidence="4" id="KW-0560">Oxidoreductase</keyword>
<comment type="similarity">
    <text evidence="1">Belongs to the iron/manganese superoxide dismutase family.</text>
</comment>
<name>A0A9K3CPA6_9EUKA</name>
<evidence type="ECO:0000313" key="7">
    <source>
        <dbReference type="Proteomes" id="UP000265618"/>
    </source>
</evidence>
<dbReference type="InterPro" id="IPR019832">
    <property type="entry name" value="Mn/Fe_SOD_C"/>
</dbReference>
<accession>A0A9K3CPA6</accession>
<sequence>MVNGGLGVFGSGWVWLIKNKDGQLEVVTTMAQDRPQGTLLLALDVWEHAYYLDYENRRAGFLEAIWGKINWENVAKRNE</sequence>
<dbReference type="SUPFAM" id="SSF54719">
    <property type="entry name" value="Fe,Mn superoxide dismutase (SOD), C-terminal domain"/>
    <property type="match status" value="1"/>
</dbReference>
<dbReference type="PRINTS" id="PR01703">
    <property type="entry name" value="MNSODISMTASE"/>
</dbReference>
<protein>
    <recommendedName>
        <fullName evidence="2">superoxide dismutase</fullName>
        <ecNumber evidence="2">1.15.1.1</ecNumber>
    </recommendedName>
</protein>
<evidence type="ECO:0000256" key="4">
    <source>
        <dbReference type="ARBA" id="ARBA00023002"/>
    </source>
</evidence>
<dbReference type="PANTHER" id="PTHR43595:SF2">
    <property type="entry name" value="SMALL RIBOSOMAL SUBUNIT PROTEIN MS42"/>
    <property type="match status" value="1"/>
</dbReference>
<dbReference type="GO" id="GO:0004784">
    <property type="term" value="F:superoxide dismutase activity"/>
    <property type="evidence" value="ECO:0007669"/>
    <property type="project" value="UniProtKB-EC"/>
</dbReference>
<dbReference type="Pfam" id="PF02777">
    <property type="entry name" value="Sod_Fe_C"/>
    <property type="match status" value="1"/>
</dbReference>
<dbReference type="EMBL" id="BDIP01000056">
    <property type="protein sequence ID" value="GIQ79793.1"/>
    <property type="molecule type" value="Genomic_DNA"/>
</dbReference>